<evidence type="ECO:0000259" key="5">
    <source>
        <dbReference type="PROSITE" id="PS51891"/>
    </source>
</evidence>
<dbReference type="Gene3D" id="3.90.1590.10">
    <property type="entry name" value="glutathione-dependent formaldehyde- activating enzyme (gfa)"/>
    <property type="match status" value="2"/>
</dbReference>
<dbReference type="InterPro" id="IPR006913">
    <property type="entry name" value="CENP-V/GFA"/>
</dbReference>
<dbReference type="InterPro" id="IPR011057">
    <property type="entry name" value="Mss4-like_sf"/>
</dbReference>
<dbReference type="OrthoDB" id="5422068at2759"/>
<dbReference type="AlphaFoldDB" id="A0A420Y5J2"/>
<dbReference type="GO" id="GO:0046872">
    <property type="term" value="F:metal ion binding"/>
    <property type="evidence" value="ECO:0007669"/>
    <property type="project" value="UniProtKB-KW"/>
</dbReference>
<gene>
    <name evidence="6" type="ORF">DL546_001720</name>
</gene>
<keyword evidence="7" id="KW-1185">Reference proteome</keyword>
<protein>
    <recommendedName>
        <fullName evidence="5">CENP-V/GFA domain-containing protein</fullName>
    </recommendedName>
</protein>
<keyword evidence="2" id="KW-0479">Metal-binding</keyword>
<organism evidence="6 7">
    <name type="scientific">Coniochaeta pulveracea</name>
    <dbReference type="NCBI Taxonomy" id="177199"/>
    <lineage>
        <taxon>Eukaryota</taxon>
        <taxon>Fungi</taxon>
        <taxon>Dikarya</taxon>
        <taxon>Ascomycota</taxon>
        <taxon>Pezizomycotina</taxon>
        <taxon>Sordariomycetes</taxon>
        <taxon>Sordariomycetidae</taxon>
        <taxon>Coniochaetales</taxon>
        <taxon>Coniochaetaceae</taxon>
        <taxon>Coniochaeta</taxon>
    </lineage>
</organism>
<dbReference type="PANTHER" id="PTHR33337">
    <property type="entry name" value="GFA DOMAIN-CONTAINING PROTEIN"/>
    <property type="match status" value="1"/>
</dbReference>
<keyword evidence="3" id="KW-0862">Zinc</keyword>
<accession>A0A420Y5J2</accession>
<evidence type="ECO:0000256" key="3">
    <source>
        <dbReference type="ARBA" id="ARBA00022833"/>
    </source>
</evidence>
<dbReference type="EMBL" id="QVQW01000046">
    <property type="protein sequence ID" value="RKU43149.1"/>
    <property type="molecule type" value="Genomic_DNA"/>
</dbReference>
<sequence>MEADLPPELPTAEKTLTAQCKCGSIHFTVTLPSSSLPLPVHLCHCSVCRHTHGTLCIFHAPLPARTEPAFLAPSSLANATSYVHRDGPKAERFFCSTCGAHFGDRDVEPDADGFREWRVATSLFEGQGEEESVFQIRSHTYTVGTHGGLYDWLPRMGERTVKVWNPKGLEGEEGRPEQEFGSDGGERLRVECHCGGVSFAVPRPTDAKCKGVEGLERYVSPVEEGKWTATLDLCDDCRLVDGTHVQGWIYAPLESLEPRVGGDLRIGTVKTYRSSEGVVRGFCGTCGATVFFEEESRKYKGFVDVAVGLLRAPEGVLAERWVSWRTGRISYYDSGEKYDGVFARSLKEGHEEWGRQKYGKNPDWEID</sequence>
<dbReference type="GO" id="GO:0016846">
    <property type="term" value="F:carbon-sulfur lyase activity"/>
    <property type="evidence" value="ECO:0007669"/>
    <property type="project" value="InterPro"/>
</dbReference>
<evidence type="ECO:0000256" key="1">
    <source>
        <dbReference type="ARBA" id="ARBA00005495"/>
    </source>
</evidence>
<dbReference type="PROSITE" id="PS51891">
    <property type="entry name" value="CENP_V_GFA"/>
    <property type="match status" value="1"/>
</dbReference>
<dbReference type="PANTHER" id="PTHR33337:SF31">
    <property type="entry name" value="DUF636 DOMAIN PROTEIN (AFU_ORTHOLOGUE AFUA_2G12650)"/>
    <property type="match status" value="1"/>
</dbReference>
<evidence type="ECO:0000313" key="7">
    <source>
        <dbReference type="Proteomes" id="UP000275385"/>
    </source>
</evidence>
<feature type="domain" description="CENP-V/GFA" evidence="5">
    <location>
        <begin position="16"/>
        <end position="142"/>
    </location>
</feature>
<evidence type="ECO:0000256" key="4">
    <source>
        <dbReference type="ARBA" id="ARBA00023239"/>
    </source>
</evidence>
<dbReference type="Pfam" id="PF04828">
    <property type="entry name" value="GFA"/>
    <property type="match status" value="2"/>
</dbReference>
<evidence type="ECO:0000313" key="6">
    <source>
        <dbReference type="EMBL" id="RKU43149.1"/>
    </source>
</evidence>
<comment type="caution">
    <text evidence="6">The sequence shown here is derived from an EMBL/GenBank/DDBJ whole genome shotgun (WGS) entry which is preliminary data.</text>
</comment>
<comment type="similarity">
    <text evidence="1">Belongs to the Gfa family.</text>
</comment>
<dbReference type="Proteomes" id="UP000275385">
    <property type="component" value="Unassembled WGS sequence"/>
</dbReference>
<proteinExistence type="inferred from homology"/>
<dbReference type="SUPFAM" id="SSF51316">
    <property type="entry name" value="Mss4-like"/>
    <property type="match status" value="2"/>
</dbReference>
<reference evidence="6 7" key="1">
    <citation type="submission" date="2018-08" db="EMBL/GenBank/DDBJ databases">
        <title>Draft genome of the lignicolous fungus Coniochaeta pulveracea.</title>
        <authorList>
            <person name="Borstlap C.J."/>
            <person name="De Witt R.N."/>
            <person name="Botha A."/>
            <person name="Volschenk H."/>
        </authorList>
    </citation>
    <scope>NUCLEOTIDE SEQUENCE [LARGE SCALE GENOMIC DNA]</scope>
    <source>
        <strain evidence="6 7">CAB683</strain>
    </source>
</reference>
<evidence type="ECO:0000256" key="2">
    <source>
        <dbReference type="ARBA" id="ARBA00022723"/>
    </source>
</evidence>
<name>A0A420Y5J2_9PEZI</name>
<dbReference type="STRING" id="177199.A0A420Y5J2"/>
<keyword evidence="4" id="KW-0456">Lyase</keyword>